<name>A0A146G7H1_TERSA</name>
<gene>
    <name evidence="1" type="ORF">TSACC_21716</name>
    <name evidence="2" type="ORF">TSACC_3698</name>
</gene>
<sequence>MSVPWRRSSGIDPDARAYCLRSGATDRRVMSDWVRGLKGLALWEQCAGWTFLPGQCAGTGSVAHTVGGLYSTNGTLVNGPTWGRGLTMTAANAQYIATGTIQNAAAASIAVVCMIPSSTTVLQNNLFGDYGGFSTIGSYSLHFGSQNNGNSSFAGPSNPFTFSGNGSEGGINKGSGYYKDDKYHFLALSGNRAIPSNEFFQDGEFLQKFPTSANGILGQQIYIGGVVNPPTATFAAALYFPTRLSQAQWAGVYQLYRSTLGKDLGLL</sequence>
<evidence type="ECO:0000313" key="2">
    <source>
        <dbReference type="EMBL" id="GAT35627.1"/>
    </source>
</evidence>
<evidence type="ECO:0000313" key="1">
    <source>
        <dbReference type="EMBL" id="GAT33303.1"/>
    </source>
</evidence>
<proteinExistence type="predicted"/>
<dbReference type="EMBL" id="BDCO01000002">
    <property type="protein sequence ID" value="GAT33303.1"/>
    <property type="molecule type" value="Genomic_DNA"/>
</dbReference>
<reference evidence="1 3" key="2">
    <citation type="journal article" date="2017" name="Genome Announc.">
        <title>Draft Genome Sequence of Terrimicrobium sacchariphilum NM-5T, a Facultative Anaerobic Soil Bacterium of the Class Spartobacteria.</title>
        <authorList>
            <person name="Qiu Y.L."/>
            <person name="Tourlousse D.M."/>
            <person name="Matsuura N."/>
            <person name="Ohashi A."/>
            <person name="Sekiguchi Y."/>
        </authorList>
    </citation>
    <scope>NUCLEOTIDE SEQUENCE [LARGE SCALE GENOMIC DNA]</scope>
    <source>
        <strain evidence="3">NM-5</strain>
    </source>
</reference>
<keyword evidence="3" id="KW-1185">Reference proteome</keyword>
<dbReference type="Proteomes" id="UP000076023">
    <property type="component" value="Unassembled WGS sequence"/>
</dbReference>
<protein>
    <submittedName>
        <fullName evidence="1">Uncharacterized protein</fullName>
    </submittedName>
</protein>
<dbReference type="AlphaFoldDB" id="A0A146G7H1"/>
<comment type="caution">
    <text evidence="1">The sequence shown here is derived from an EMBL/GenBank/DDBJ whole genome shotgun (WGS) entry which is preliminary data.</text>
</comment>
<organism evidence="1 3">
    <name type="scientific">Terrimicrobium sacchariphilum</name>
    <dbReference type="NCBI Taxonomy" id="690879"/>
    <lineage>
        <taxon>Bacteria</taxon>
        <taxon>Pseudomonadati</taxon>
        <taxon>Verrucomicrobiota</taxon>
        <taxon>Terrimicrobiia</taxon>
        <taxon>Terrimicrobiales</taxon>
        <taxon>Terrimicrobiaceae</taxon>
        <taxon>Terrimicrobium</taxon>
    </lineage>
</organism>
<reference evidence="1" key="1">
    <citation type="submission" date="2016-03" db="EMBL/GenBank/DDBJ databases">
        <authorList>
            <person name="Qiu Y."/>
            <person name="Sekiguchi Y."/>
        </authorList>
    </citation>
    <scope>NUCLEOTIDE SEQUENCE</scope>
    <source>
        <strain evidence="1">NM-5</strain>
    </source>
</reference>
<dbReference type="RefSeq" id="WP_153811364.1">
    <property type="nucleotide sequence ID" value="NZ_BDCO01000002.1"/>
</dbReference>
<evidence type="ECO:0000313" key="3">
    <source>
        <dbReference type="Proteomes" id="UP000076023"/>
    </source>
</evidence>
<dbReference type="EMBL" id="BDCO01000003">
    <property type="protein sequence ID" value="GAT35627.1"/>
    <property type="molecule type" value="Genomic_DNA"/>
</dbReference>
<accession>A0A146G7H1</accession>
<dbReference type="STRING" id="690879.TSACC_21716"/>